<evidence type="ECO:0000313" key="4">
    <source>
        <dbReference type="Proteomes" id="UP000002009"/>
    </source>
</evidence>
<dbReference type="KEGG" id="mis:MICPUN_55006"/>
<dbReference type="InterPro" id="IPR032640">
    <property type="entry name" value="AMPK1_CBM"/>
</dbReference>
<protein>
    <submittedName>
        <fullName evidence="3">Carbohydrate-binding module family 48 protein</fullName>
    </submittedName>
</protein>
<evidence type="ECO:0000313" key="3">
    <source>
        <dbReference type="EMBL" id="ACO68778.1"/>
    </source>
</evidence>
<dbReference type="RefSeq" id="XP_002507520.1">
    <property type="nucleotide sequence ID" value="XM_002507474.1"/>
</dbReference>
<dbReference type="InterPro" id="IPR014756">
    <property type="entry name" value="Ig_E-set"/>
</dbReference>
<sequence length="384" mass="42861">MTLTTSLSGTPLLYWTKRCTFAKGNYRSSGGNYRQLEDKGSRNRRNYKTEGHRSRFIHDPREMALVGKSTAPLRGDGLSHGASEMDENQAPADVTLQDSKVRPKNPTFRRRVEDAAATLRSGKSTQQRRRISTNAADFHAMHVKGPTEVSQQTTWQSSTTAASLRSSKRGSEAFPRSSLLSSPENNDQMAASQRRLFEQMVTLRTRLNERLAASNKFAKYLESTLKTRDKDIKHANERLVAAMLEIESLKHIAKEAVEAVEDEKMSRTQIAGRLDTLTKRLDLMHAALRRDVQDIDAACIKSVPIRWVGMASDIRIMGSFDHWTKGVAMSPEFIEGGNNVFVADLMLVSGTYEIKFVVDGIWQTAPEWATTGDGLGANNLLVVE</sequence>
<dbReference type="eggNOG" id="KOG1616">
    <property type="taxonomic scope" value="Eukaryota"/>
</dbReference>
<gene>
    <name evidence="3" type="ORF">MICPUN_55006</name>
</gene>
<dbReference type="CDD" id="cd02859">
    <property type="entry name" value="E_set_AMPKbeta_like_N"/>
    <property type="match status" value="1"/>
</dbReference>
<name>C1FDF1_MICCC</name>
<reference evidence="3 4" key="1">
    <citation type="journal article" date="2009" name="Science">
        <title>Green evolution and dynamic adaptations revealed by genomes of the marine picoeukaryotes Micromonas.</title>
        <authorList>
            <person name="Worden A.Z."/>
            <person name="Lee J.H."/>
            <person name="Mock T."/>
            <person name="Rouze P."/>
            <person name="Simmons M.P."/>
            <person name="Aerts A.L."/>
            <person name="Allen A.E."/>
            <person name="Cuvelier M.L."/>
            <person name="Derelle E."/>
            <person name="Everett M.V."/>
            <person name="Foulon E."/>
            <person name="Grimwood J."/>
            <person name="Gundlach H."/>
            <person name="Henrissat B."/>
            <person name="Napoli C."/>
            <person name="McDonald S.M."/>
            <person name="Parker M.S."/>
            <person name="Rombauts S."/>
            <person name="Salamov A."/>
            <person name="Von Dassow P."/>
            <person name="Badger J.H."/>
            <person name="Coutinho P.M."/>
            <person name="Demir E."/>
            <person name="Dubchak I."/>
            <person name="Gentemann C."/>
            <person name="Eikrem W."/>
            <person name="Gready J.E."/>
            <person name="John U."/>
            <person name="Lanier W."/>
            <person name="Lindquist E.A."/>
            <person name="Lucas S."/>
            <person name="Mayer K.F."/>
            <person name="Moreau H."/>
            <person name="Not F."/>
            <person name="Otillar R."/>
            <person name="Panaud O."/>
            <person name="Pangilinan J."/>
            <person name="Paulsen I."/>
            <person name="Piegu B."/>
            <person name="Poliakov A."/>
            <person name="Robbens S."/>
            <person name="Schmutz J."/>
            <person name="Toulza E."/>
            <person name="Wyss T."/>
            <person name="Zelensky A."/>
            <person name="Zhou K."/>
            <person name="Armbrust E.V."/>
            <person name="Bhattacharya D."/>
            <person name="Goodenough U.W."/>
            <person name="Van de Peer Y."/>
            <person name="Grigoriev I.V."/>
        </authorList>
    </citation>
    <scope>NUCLEOTIDE SEQUENCE [LARGE SCALE GENOMIC DNA]</scope>
    <source>
        <strain evidence="4">RCC299 / NOUM17</strain>
    </source>
</reference>
<feature type="compositionally biased region" description="Basic and acidic residues" evidence="1">
    <location>
        <begin position="35"/>
        <end position="51"/>
    </location>
</feature>
<feature type="region of interest" description="Disordered" evidence="1">
    <location>
        <begin position="135"/>
        <end position="190"/>
    </location>
</feature>
<accession>C1FDF1</accession>
<dbReference type="InterPro" id="IPR013783">
    <property type="entry name" value="Ig-like_fold"/>
</dbReference>
<feature type="domain" description="AMP-activated protein kinase glycogen-binding" evidence="2">
    <location>
        <begin position="303"/>
        <end position="383"/>
    </location>
</feature>
<dbReference type="PANTHER" id="PTHR47342:SF1">
    <property type="entry name" value="PROTEIN PTST, CHLOROPLASTIC"/>
    <property type="match status" value="1"/>
</dbReference>
<proteinExistence type="predicted"/>
<evidence type="ECO:0000259" key="2">
    <source>
        <dbReference type="Pfam" id="PF16561"/>
    </source>
</evidence>
<feature type="compositionally biased region" description="Polar residues" evidence="1">
    <location>
        <begin position="178"/>
        <end position="190"/>
    </location>
</feature>
<dbReference type="GeneID" id="8250057"/>
<dbReference type="Pfam" id="PF16561">
    <property type="entry name" value="AMPK1_CBM"/>
    <property type="match status" value="1"/>
</dbReference>
<organism evidence="3 4">
    <name type="scientific">Micromonas commoda (strain RCC299 / NOUM17 / CCMP2709)</name>
    <name type="common">Picoplanktonic green alga</name>
    <dbReference type="NCBI Taxonomy" id="296587"/>
    <lineage>
        <taxon>Eukaryota</taxon>
        <taxon>Viridiplantae</taxon>
        <taxon>Chlorophyta</taxon>
        <taxon>Mamiellophyceae</taxon>
        <taxon>Mamiellales</taxon>
        <taxon>Mamiellaceae</taxon>
        <taxon>Micromonas</taxon>
    </lineage>
</organism>
<feature type="compositionally biased region" description="Low complexity" evidence="1">
    <location>
        <begin position="150"/>
        <end position="163"/>
    </location>
</feature>
<dbReference type="EMBL" id="CP001574">
    <property type="protein sequence ID" value="ACO68778.1"/>
    <property type="molecule type" value="Genomic_DNA"/>
</dbReference>
<dbReference type="SUPFAM" id="SSF81296">
    <property type="entry name" value="E set domains"/>
    <property type="match status" value="1"/>
</dbReference>
<feature type="region of interest" description="Disordered" evidence="1">
    <location>
        <begin position="27"/>
        <end position="51"/>
    </location>
</feature>
<evidence type="ECO:0000256" key="1">
    <source>
        <dbReference type="SAM" id="MobiDB-lite"/>
    </source>
</evidence>
<dbReference type="PANTHER" id="PTHR47342">
    <property type="entry name" value="PROTEIN PTST, CHLOROPLASTIC"/>
    <property type="match status" value="1"/>
</dbReference>
<dbReference type="Gene3D" id="2.60.40.10">
    <property type="entry name" value="Immunoglobulins"/>
    <property type="match status" value="1"/>
</dbReference>
<dbReference type="Proteomes" id="UP000002009">
    <property type="component" value="Chromosome 1"/>
</dbReference>
<dbReference type="AlphaFoldDB" id="C1FDF1"/>
<dbReference type="InParanoid" id="C1FDF1"/>
<dbReference type="STRING" id="296587.C1FDF1"/>
<dbReference type="CAZy" id="CBM48">
    <property type="family name" value="Carbohydrate-Binding Module Family 48"/>
</dbReference>
<keyword evidence="4" id="KW-1185">Reference proteome</keyword>
<dbReference type="OrthoDB" id="531008at2759"/>